<evidence type="ECO:0000256" key="4">
    <source>
        <dbReference type="ARBA" id="ARBA00022741"/>
    </source>
</evidence>
<evidence type="ECO:0000256" key="5">
    <source>
        <dbReference type="ARBA" id="ARBA00022777"/>
    </source>
</evidence>
<evidence type="ECO:0000256" key="2">
    <source>
        <dbReference type="ARBA" id="ARBA00005983"/>
    </source>
</evidence>
<dbReference type="PANTHER" id="PTHR12358:SF106">
    <property type="entry name" value="LIPID KINASE YEGS"/>
    <property type="match status" value="1"/>
</dbReference>
<comment type="cofactor">
    <cofactor evidence="1">
        <name>Mg(2+)</name>
        <dbReference type="ChEBI" id="CHEBI:18420"/>
    </cofactor>
</comment>
<dbReference type="Gene3D" id="3.40.50.10330">
    <property type="entry name" value="Probable inorganic polyphosphate/atp-NAD kinase, domain 1"/>
    <property type="match status" value="1"/>
</dbReference>
<comment type="caution">
    <text evidence="10">The sequence shown here is derived from an EMBL/GenBank/DDBJ whole genome shotgun (WGS) entry which is preliminary data.</text>
</comment>
<evidence type="ECO:0000256" key="3">
    <source>
        <dbReference type="ARBA" id="ARBA00022679"/>
    </source>
</evidence>
<dbReference type="PROSITE" id="PS50146">
    <property type="entry name" value="DAGK"/>
    <property type="match status" value="1"/>
</dbReference>
<keyword evidence="6" id="KW-0067">ATP-binding</keyword>
<dbReference type="Proteomes" id="UP001501599">
    <property type="component" value="Unassembled WGS sequence"/>
</dbReference>
<evidence type="ECO:0000256" key="7">
    <source>
        <dbReference type="ARBA" id="ARBA00023209"/>
    </source>
</evidence>
<keyword evidence="4" id="KW-0547">Nucleotide-binding</keyword>
<dbReference type="Gene3D" id="2.60.200.40">
    <property type="match status" value="1"/>
</dbReference>
<evidence type="ECO:0000259" key="9">
    <source>
        <dbReference type="PROSITE" id="PS50146"/>
    </source>
</evidence>
<accession>A0ABP5MFE2</accession>
<comment type="similarity">
    <text evidence="2">Belongs to the diacylglycerol/lipid kinase family.</text>
</comment>
<dbReference type="GO" id="GO:0016301">
    <property type="term" value="F:kinase activity"/>
    <property type="evidence" value="ECO:0007669"/>
    <property type="project" value="UniProtKB-KW"/>
</dbReference>
<evidence type="ECO:0000256" key="6">
    <source>
        <dbReference type="ARBA" id="ARBA00022840"/>
    </source>
</evidence>
<keyword evidence="5 10" id="KW-0418">Kinase</keyword>
<dbReference type="SMART" id="SM00046">
    <property type="entry name" value="DAGKc"/>
    <property type="match status" value="1"/>
</dbReference>
<gene>
    <name evidence="10" type="ORF">GCM10009846_08300</name>
</gene>
<keyword evidence="8" id="KW-1208">Phospholipid metabolism</keyword>
<organism evidence="10 11">
    <name type="scientific">Agrococcus versicolor</name>
    <dbReference type="NCBI Taxonomy" id="501482"/>
    <lineage>
        <taxon>Bacteria</taxon>
        <taxon>Bacillati</taxon>
        <taxon>Actinomycetota</taxon>
        <taxon>Actinomycetes</taxon>
        <taxon>Micrococcales</taxon>
        <taxon>Microbacteriaceae</taxon>
        <taxon>Agrococcus</taxon>
    </lineage>
</organism>
<dbReference type="RefSeq" id="WP_344340657.1">
    <property type="nucleotide sequence ID" value="NZ_BAAAQT010000005.1"/>
</dbReference>
<protein>
    <submittedName>
        <fullName evidence="10">Diacylglycerol kinase</fullName>
    </submittedName>
</protein>
<dbReference type="SUPFAM" id="SSF111331">
    <property type="entry name" value="NAD kinase/diacylglycerol kinase-like"/>
    <property type="match status" value="1"/>
</dbReference>
<dbReference type="InterPro" id="IPR050187">
    <property type="entry name" value="Lipid_Phosphate_FormReg"/>
</dbReference>
<dbReference type="EMBL" id="BAAAQT010000005">
    <property type="protein sequence ID" value="GAA2172019.1"/>
    <property type="molecule type" value="Genomic_DNA"/>
</dbReference>
<reference evidence="11" key="1">
    <citation type="journal article" date="2019" name="Int. J. Syst. Evol. Microbiol.">
        <title>The Global Catalogue of Microorganisms (GCM) 10K type strain sequencing project: providing services to taxonomists for standard genome sequencing and annotation.</title>
        <authorList>
            <consortium name="The Broad Institute Genomics Platform"/>
            <consortium name="The Broad Institute Genome Sequencing Center for Infectious Disease"/>
            <person name="Wu L."/>
            <person name="Ma J."/>
        </authorList>
    </citation>
    <scope>NUCLEOTIDE SEQUENCE [LARGE SCALE GENOMIC DNA]</scope>
    <source>
        <strain evidence="11">JCM 16026</strain>
    </source>
</reference>
<keyword evidence="3" id="KW-0808">Transferase</keyword>
<dbReference type="InterPro" id="IPR045540">
    <property type="entry name" value="YegS/DAGK_C"/>
</dbReference>
<sequence>MLVVVASNPQARFGRSGPVGERVVQVLRAAGHEVVHRTAPDFAALQRAARAAASRADVLVVVGGDGMVHLGVNAVGGTSTPLAIVPAGSGNDFATEIGMPGVEEAIAGLPALLETEPQRCDLIRIRHPDGETFAAGIVSVGFDADVNVRSFRMTRVPARLRYQAAIVATLAGLRHRTFRIRVDGGEERTWRTVIAAVANHRVFGGGIPIAPTASITDGRLTGILADELSRPQFLALLVKALRGRHLDDPRVHVVDIGTVEIASDDETVLACADGEIVGRLPIACSIAIGALRVFGSPR</sequence>
<dbReference type="PANTHER" id="PTHR12358">
    <property type="entry name" value="SPHINGOSINE KINASE"/>
    <property type="match status" value="1"/>
</dbReference>
<dbReference type="Pfam" id="PF19279">
    <property type="entry name" value="YegS_C"/>
    <property type="match status" value="1"/>
</dbReference>
<keyword evidence="7" id="KW-0594">Phospholipid biosynthesis</keyword>
<evidence type="ECO:0000313" key="10">
    <source>
        <dbReference type="EMBL" id="GAA2172019.1"/>
    </source>
</evidence>
<evidence type="ECO:0000256" key="1">
    <source>
        <dbReference type="ARBA" id="ARBA00001946"/>
    </source>
</evidence>
<dbReference type="InterPro" id="IPR017438">
    <property type="entry name" value="ATP-NAD_kinase_N"/>
</dbReference>
<evidence type="ECO:0000256" key="8">
    <source>
        <dbReference type="ARBA" id="ARBA00023264"/>
    </source>
</evidence>
<feature type="domain" description="DAGKc" evidence="9">
    <location>
        <begin position="1"/>
        <end position="129"/>
    </location>
</feature>
<name>A0ABP5MFE2_9MICO</name>
<dbReference type="InterPro" id="IPR001206">
    <property type="entry name" value="Diacylglycerol_kinase_cat_dom"/>
</dbReference>
<evidence type="ECO:0000313" key="11">
    <source>
        <dbReference type="Proteomes" id="UP001501599"/>
    </source>
</evidence>
<keyword evidence="7" id="KW-0443">Lipid metabolism</keyword>
<dbReference type="Pfam" id="PF00781">
    <property type="entry name" value="DAGK_cat"/>
    <property type="match status" value="1"/>
</dbReference>
<keyword evidence="7" id="KW-0444">Lipid biosynthesis</keyword>
<keyword evidence="11" id="KW-1185">Reference proteome</keyword>
<proteinExistence type="inferred from homology"/>
<dbReference type="InterPro" id="IPR016064">
    <property type="entry name" value="NAD/diacylglycerol_kinase_sf"/>
</dbReference>